<feature type="compositionally biased region" description="Acidic residues" evidence="10">
    <location>
        <begin position="4187"/>
        <end position="4196"/>
    </location>
</feature>
<comment type="similarity">
    <text evidence="3 9">Belongs to the midasin family.</text>
</comment>
<feature type="transmembrane region" description="Helical" evidence="11">
    <location>
        <begin position="2073"/>
        <end position="2094"/>
    </location>
</feature>
<dbReference type="PANTHER" id="PTHR48103:SF2">
    <property type="entry name" value="MIDASIN"/>
    <property type="match status" value="1"/>
</dbReference>
<feature type="domain" description="VWFA" evidence="12">
    <location>
        <begin position="4707"/>
        <end position="4906"/>
    </location>
</feature>
<dbReference type="SMART" id="SM00382">
    <property type="entry name" value="AAA"/>
    <property type="match status" value="5"/>
</dbReference>
<dbReference type="Pfam" id="PF00092">
    <property type="entry name" value="VWA"/>
    <property type="match status" value="1"/>
</dbReference>
<evidence type="ECO:0000256" key="7">
    <source>
        <dbReference type="ARBA" id="ARBA00023186"/>
    </source>
</evidence>
<feature type="compositionally biased region" description="Basic and acidic residues" evidence="10">
    <location>
        <begin position="4197"/>
        <end position="4215"/>
    </location>
</feature>
<feature type="compositionally biased region" description="Acidic residues" evidence="10">
    <location>
        <begin position="4166"/>
        <end position="4179"/>
    </location>
</feature>
<dbReference type="Pfam" id="PF07728">
    <property type="entry name" value="AAA_5"/>
    <property type="match status" value="6"/>
</dbReference>
<evidence type="ECO:0000256" key="9">
    <source>
        <dbReference type="PIRNR" id="PIRNR010340"/>
    </source>
</evidence>
<reference evidence="13 14" key="1">
    <citation type="submission" date="2015-01" db="EMBL/GenBank/DDBJ databases">
        <title>Evolution of Trichinella species and genotypes.</title>
        <authorList>
            <person name="Korhonen P.K."/>
            <person name="Edoardo P."/>
            <person name="Giuseppe L.R."/>
            <person name="Gasser R.B."/>
        </authorList>
    </citation>
    <scope>NUCLEOTIDE SEQUENCE [LARGE SCALE GENOMIC DNA]</scope>
    <source>
        <strain evidence="13">ISS3</strain>
    </source>
</reference>
<dbReference type="InterPro" id="IPR012099">
    <property type="entry name" value="Midasin"/>
</dbReference>
<dbReference type="InterPro" id="IPR003593">
    <property type="entry name" value="AAA+_ATPase"/>
</dbReference>
<dbReference type="InterPro" id="IPR036465">
    <property type="entry name" value="vWFA_dom_sf"/>
</dbReference>
<dbReference type="PIRSF" id="PIRSF010340">
    <property type="entry name" value="Midasin"/>
    <property type="match status" value="1"/>
</dbReference>
<evidence type="ECO:0000256" key="1">
    <source>
        <dbReference type="ARBA" id="ARBA00004604"/>
    </source>
</evidence>
<proteinExistence type="inferred from homology"/>
<dbReference type="OrthoDB" id="422220at2759"/>
<name>A0A0V1C0X6_TRISP</name>
<keyword evidence="11" id="KW-0812">Transmembrane</keyword>
<dbReference type="Pfam" id="PF17865">
    <property type="entry name" value="AAA_lid_5"/>
    <property type="match status" value="1"/>
</dbReference>
<dbReference type="SUPFAM" id="SSF53300">
    <property type="entry name" value="vWA-like"/>
    <property type="match status" value="1"/>
</dbReference>
<dbReference type="InterPro" id="IPR011704">
    <property type="entry name" value="ATPase_dyneun-rel_AAA"/>
</dbReference>
<feature type="compositionally biased region" description="Low complexity" evidence="10">
    <location>
        <begin position="4347"/>
        <end position="4362"/>
    </location>
</feature>
<evidence type="ECO:0000256" key="5">
    <source>
        <dbReference type="ARBA" id="ARBA00022741"/>
    </source>
</evidence>
<evidence type="ECO:0000256" key="2">
    <source>
        <dbReference type="ARBA" id="ARBA00004642"/>
    </source>
</evidence>
<feature type="compositionally biased region" description="Acidic residues" evidence="10">
    <location>
        <begin position="4313"/>
        <end position="4334"/>
    </location>
</feature>
<dbReference type="GO" id="GO:0000027">
    <property type="term" value="P:ribosomal large subunit assembly"/>
    <property type="evidence" value="ECO:0007669"/>
    <property type="project" value="InterPro"/>
</dbReference>
<dbReference type="PROSITE" id="PS50234">
    <property type="entry name" value="VWFA"/>
    <property type="match status" value="1"/>
</dbReference>
<keyword evidence="7 9" id="KW-0143">Chaperone</keyword>
<dbReference type="FunFam" id="3.40.50.300:FF:000142">
    <property type="entry name" value="Midasin"/>
    <property type="match status" value="2"/>
</dbReference>
<feature type="region of interest" description="Disordered" evidence="10">
    <location>
        <begin position="4439"/>
        <end position="4480"/>
    </location>
</feature>
<dbReference type="GO" id="GO:0005524">
    <property type="term" value="F:ATP binding"/>
    <property type="evidence" value="ECO:0007669"/>
    <property type="project" value="UniProtKB-KW"/>
</dbReference>
<evidence type="ECO:0000313" key="13">
    <source>
        <dbReference type="EMBL" id="KRY42981.1"/>
    </source>
</evidence>
<evidence type="ECO:0000256" key="4">
    <source>
        <dbReference type="ARBA" id="ARBA00017143"/>
    </source>
</evidence>
<comment type="caution">
    <text evidence="13">The sequence shown here is derived from an EMBL/GenBank/DDBJ whole genome shotgun (WGS) entry which is preliminary data.</text>
</comment>
<dbReference type="PANTHER" id="PTHR48103">
    <property type="entry name" value="MIDASIN-RELATED"/>
    <property type="match status" value="1"/>
</dbReference>
<evidence type="ECO:0000256" key="6">
    <source>
        <dbReference type="ARBA" id="ARBA00022840"/>
    </source>
</evidence>
<feature type="compositionally biased region" description="Basic and acidic residues" evidence="10">
    <location>
        <begin position="4469"/>
        <end position="4480"/>
    </location>
</feature>
<dbReference type="Gene3D" id="3.40.50.300">
    <property type="entry name" value="P-loop containing nucleotide triphosphate hydrolases"/>
    <property type="match status" value="6"/>
</dbReference>
<keyword evidence="5 9" id="KW-0547">Nucleotide-binding</keyword>
<evidence type="ECO:0000256" key="8">
    <source>
        <dbReference type="ARBA" id="ARBA00023242"/>
    </source>
</evidence>
<dbReference type="InterPro" id="IPR027417">
    <property type="entry name" value="P-loop_NTPase"/>
</dbReference>
<dbReference type="GO" id="GO:0000055">
    <property type="term" value="P:ribosomal large subunit export from nucleus"/>
    <property type="evidence" value="ECO:0007669"/>
    <property type="project" value="TreeGrafter"/>
</dbReference>
<dbReference type="GO" id="GO:0016887">
    <property type="term" value="F:ATP hydrolysis activity"/>
    <property type="evidence" value="ECO:0007669"/>
    <property type="project" value="InterPro"/>
</dbReference>
<comment type="function">
    <text evidence="9">Nuclear chaperone required for maturation and nuclear export of pre-60S ribosome subunits.</text>
</comment>
<keyword evidence="11" id="KW-1133">Transmembrane helix</keyword>
<protein>
    <recommendedName>
        <fullName evidence="4 9">Midasin</fullName>
    </recommendedName>
</protein>
<feature type="region of interest" description="Disordered" evidence="10">
    <location>
        <begin position="4510"/>
        <end position="4533"/>
    </location>
</feature>
<dbReference type="GO" id="GO:0005654">
    <property type="term" value="C:nucleoplasm"/>
    <property type="evidence" value="ECO:0007669"/>
    <property type="project" value="UniProtKB-SubCell"/>
</dbReference>
<keyword evidence="11" id="KW-0472">Membrane</keyword>
<organism evidence="13 14">
    <name type="scientific">Trichinella spiralis</name>
    <name type="common">Trichina worm</name>
    <dbReference type="NCBI Taxonomy" id="6334"/>
    <lineage>
        <taxon>Eukaryota</taxon>
        <taxon>Metazoa</taxon>
        <taxon>Ecdysozoa</taxon>
        <taxon>Nematoda</taxon>
        <taxon>Enoplea</taxon>
        <taxon>Dorylaimia</taxon>
        <taxon>Trichinellida</taxon>
        <taxon>Trichinellidae</taxon>
        <taxon>Trichinella</taxon>
    </lineage>
</organism>
<dbReference type="FunCoup" id="A0A0V1C0X6">
    <property type="interactions" value="1552"/>
</dbReference>
<keyword evidence="8 9" id="KW-0539">Nucleus</keyword>
<evidence type="ECO:0000259" key="12">
    <source>
        <dbReference type="PROSITE" id="PS50234"/>
    </source>
</evidence>
<keyword evidence="6 9" id="KW-0067">ATP-binding</keyword>
<evidence type="ECO:0000256" key="3">
    <source>
        <dbReference type="ARBA" id="ARBA00007188"/>
    </source>
</evidence>
<dbReference type="Gene3D" id="3.40.50.410">
    <property type="entry name" value="von Willebrand factor, type A domain"/>
    <property type="match status" value="1"/>
</dbReference>
<dbReference type="Proteomes" id="UP000054776">
    <property type="component" value="Unassembled WGS sequence"/>
</dbReference>
<feature type="compositionally biased region" description="Polar residues" evidence="10">
    <location>
        <begin position="4450"/>
        <end position="4468"/>
    </location>
</feature>
<evidence type="ECO:0000313" key="14">
    <source>
        <dbReference type="Proteomes" id="UP000054776"/>
    </source>
</evidence>
<dbReference type="Pfam" id="PF17867">
    <property type="entry name" value="AAA_lid_7"/>
    <property type="match status" value="3"/>
</dbReference>
<evidence type="ECO:0000256" key="10">
    <source>
        <dbReference type="SAM" id="MobiDB-lite"/>
    </source>
</evidence>
<dbReference type="CDD" id="cd00009">
    <property type="entry name" value="AAA"/>
    <property type="match status" value="1"/>
</dbReference>
<feature type="compositionally biased region" description="Polar residues" evidence="10">
    <location>
        <begin position="4381"/>
        <end position="4397"/>
    </location>
</feature>
<dbReference type="GO" id="GO:0005730">
    <property type="term" value="C:nucleolus"/>
    <property type="evidence" value="ECO:0007669"/>
    <property type="project" value="UniProtKB-SubCell"/>
</dbReference>
<sequence length="4933" mass="563728">MEKMESGQQQAEVDADEKLNQYVENCVEDVANLESQMSCMKELIPVVQDARFFARRLIEKISGKEFRKPEMESEIVELIWLLFNYDTEYCVHKFDRFNLVKFLPKHKDLVIQFFAIAALRIAGIFDQFSEDLYTDFRWSDVDLRIIQYYFKGSRLSETLKFLTRQPTSAIKQFLNESPLKKLRGVECKCGVESRNLDIFNNEQYYMQMAHAIYEEKVLVVYGPGGCGKSWLLRSFAHSVKRCRDLVVLQLSEHMDVKACFGGYVCTEVPGEFCWQLGAIGEAAKMGKWLLLEDVDCSPVELLHQLGAMIENRQLLVDNLNGKFELHSNFRLIFTSSADYENLQSKIGVLHKYCHFLEMKQVNFAELASAFFEDKTKNEMMNLIFSNLLTLPLDAKVSPVTLRSLLKMRRRLESNAVDALTEAKLKDCFLDLDDCFLASIQSKAVRSSVRSELAEKFGQNIMKYEKTRRPLVQLKSDGINIGRVYLKKHTEHMKWKYEFFYTSQACSLLEKLARAVSLSEPFLLVGETGCGKTAAVQFLAERLGVELTIINMGQQSEITDLIGGFRPCGPEFFFNDLLKRFNSVKLLPNIGRERLAESINQDFQKKEWKNVVCKMEWAVRFTVEKCQPNDPSLRDFLDYLQKLVKSAGKMKHIAPFRYGALAKAVELGKWLLIDEINMASPELLNALHFLLDCRAGDQVLLDPSQKEMITVHENFRLIACMNPATDVGKRELNPGLRSRFTEVFVDELDSLEDLRMLTKAYLDRNKHWSITVNVIESLVKFFVQIKSVSSGLSSGFQSASPCYTLRTYCRALMDASENRFHYTWRSLYEAFCLSFLTELDASSYETVKKMIFEYTVRKCSSIPDLKSLLSRCSVISDSRCVAICGYQLVRGSAEVNVDSSYVLTDTVKRNLEDLCRVVSSRKYPVLLQGETSVGKTSLISYLANCTGNVCMRINNHQNTDIQDYVGSYVNNASGQLVFVEGPLVKAMRNGHWIILDELNLADSDVLESLNRVLDDNRELFIMETQEVVKAHPNFQIFATQNPPGLYGGRKSLSRAFRNRFVQMNFGELPYNEIETILQMRCGLPLSYASKMVAVMRELQANRSSCSMFAGREGYITLRDLFRWGDRFKNVSAQQNDYIQYLAEQGYFILAGRCRRSEDEKVVIENLETCFKVKIDSDKLFHIDSPYFPLGLLDIRNNVEEFKHICWTKSIVRSAVLLGQALQFNEPTLLVGDTGCAKTTLCQMFAKANSRSMNTINCHMSTEAADFVGRLVPAPLECQERMSMFFYWLDGPLVKSMKKGEYFLIDEISLAEDAVIERLNSVLEPERTLTVYERIGCAQPRTVRSAPGFNVLATMNPGGDYGKRELSRALRNRFTEIWCKTTSLHACEEQEDMVELLSQNLPVEDDLLRNALAKCMLDFLRQIDSRMPKEFSMRDVIAWLQFIKANVGMLDVALSIVHGAIATVIDSFGAKGAAVSVEERKKFGDDVFEHLLKSLESQLGRVNRSKLLNAHITNHEDHLQIGCFTVAKGSKQCSTETTVIDAFGMRSYDFFRLARALSVQRPILIQGSPGVGKSTLVMEFAALTGHRIIRINLSEQTDLCDLFGSEFPIMNDKSRQMFTWLDGPLLAAVKKGHWVLLDEMNLASQTVLEGLNACFDHRGEITIPELGKTFSVGRTATRFFACQNPYNQGGNRKALPRSFVSRFTLIHLNNLTETDQLEIMRHKFTNIEGRVLKNMVTFNSKLNVMVRQQGFESFASGNAEFNLRDLIRWGKLIVNISNQFFIRLLKRKNDIFQSITGLPYDKLFYTVYAVRMRDYEERSKVMQLFVETTKTNFQKETLDTFVITNNKVYFGDAVLDRREAYVYLGNVACDAVMPPMSLASYYKYLMQCIQGNMLAILVGKSMVGKTMLVKTLSLLCRQKLTILNLTPETDASELLGTYEQETTSRKCFQHFMRRMKAACENLALETYTYGCFYAFENLLSLLLELDDVQKLNLNHCKAMLEKLQTIGNVFIAMASLKAKFNDSVNDLQRVFCRCTSESDNVRFVWVESPLLVALREGHWLLVENVNLCKYASGNCLIIINNIFMLLIFLLLFYYYYCYCCFLCSPAVLDRLNSLFEPFGQLSVAERGLFENQLPVYKPHDQFRAIFTMDPKYGEISRSMRNRAIEIYIPENDGWHNLHESESGRLVKLFSMNNNVFTDTKDNLMNNHGWYDEKSVMYINFQSFISNGKIGDCELISYSIPVNILSAFPKAFALGRDLHFIRQIFAEVKQNELDSSVMQIVLRHYCCTSTTGDSAYRLAYLKKLFKECNAWLSGAKLHNLQILMQKIPRIMSNSIERHSALEIMHIMHFGATDLRWYFMRWFERLCESNVVFEDISCILNKYFDFNLTTFNDSIFFVNFYRILFIIEYFWIYDVYLCKVDSTILNELEKEFENGEFSTHSNMNVFTWLSEFMRCILGNYRNILSRRVIFPDSLWMTASRSLLLLAVLCEKLKDMDIVQMKSSSLLLWHLCFDLRLTLSEVMNNTGLLYGLKGLSSWKKLNPIRKDHAFILNFFDLLFNSLQLSRCLYKAESALAICELKRQMVCMKLLAKLKVVNSEKLMANIEIFHNNAHLPYDKLNPVDIKQLLTLAEVELENVGNNFQKLFMLICFVESAEEFYGKFHACCSVGCKNHPQISLDDFPIDTVYDWLSFASTLIGEFRCSSPFRLAVGYKEELKNYLNDMLQLENSKQFKSLLNIGNIRSMRSKANEAMSFLWNCGSSLEMMPKLAAIVLHQTVLTLSMKFLNAHFGLMWQKVDSPPYKTAMKTIKRTVTSYSDDTALCPFGLYCICLSAGEAMFTIYSLVVLYSKDPLKIACSKRDAIDLQIAYVKKELKVFDRRFHMYWGSDLSGETSVHPRVDSLRKLSTELHKERQPFEQYCDFPKEREGILQKLRMIFENVLEKRNLIAKIFFDLKKISIKHGKMIGKQDTVRELLDSLCLYKAMMETTMRRLRDFLDLAPDLVLHMQTSIQVIFLACEGLLHELDCFLKRSQYTNKPAPKSEIANMCSWVKSSLPFPSKNALVIWENANADKFDPAQYKEKPMPNDENLCNLVNFVFSRFFIDNPVRLERRAKAVRVLMRAWRDERSGFQTHPDVSWFKVDRVGVEVESSSSSSDGHEAEEKRMVYLFEPWRNADDADDHLLKKKKCIVDAMRAVVLRHGGDDISGDGLMWDRLRGCLGEVESDCFQLENILLMIDHYYKKDDDDDCRQRGERFFNAIYGEITYEEAVMVHDATDSFKTAIHNLTLKHPENVVLEDILKSVENLQNCPYNSTVATVQFAIGEILRKAVDWNVYVQSEMDEFKVVCAELQKLYVHFSARQFHLWENLLEQTEIDASCNGVEHSMHVVDSLIHTYNYSVELCVVEISSLIKNVGIGCFVDFIKALRVQIEAVENMPHDTRRHLLTLVDFFARYELKVKEQIEIVKAPFRKEISNVMLLFHYKKADWWRAQLDILSLKRQLVAVVKKYKDCLCQSVESLITTPLCSKISCMEIEATENASNSVDKILPQNWFSLDEFQDAGIQSDQLDDCRNFCNNINSIGDYYSKHWKTICDSLCTNVTKLNDFLLQLKTPFQEELADKTNCPSSTAVSEEKLFKFALQQRQQTAWKLVKILKRQGFSTRLHTDPAVIVKTLKEVPSALPSKKFDSEAIYSKTQTLIDQFWICFSHMLSCFAMQETTTNDQQLNISLFKALKGLTSGMVDKLICRVGTLAGRVIVLQRWQRYKRMLELIQEGRVCGLVDDDDNDGATLAKVKKLLQETATLVPFLENLCDVSSSTVRLWSACAEWEKARLDAPELLRFQELNVSKPTAPEIACAERSFQSAARLDQLNVSIMESIRFMKKVKKSCPPIGGIPILACEDFDKLNDLLLHLFGTVSDEIGEILQKARCQFDGTVSFHGRHLDRAWQALQRRRETFNSICSTSADLEKVSCTEFVDVDSLIKELLAVKFPFQTGEKSSVDAGLLHKDVADLDRLCSRYSSWLTKAGKVICCAFFDDQKLKRQARSCALIYTKLVDLISSLYENCLENTLIMCDMYVIFCQLCAVLYEKGFAVPPSNAEPQEGEVKNQQFEDAGMGIGEGARDVSEQIEFEHQVEGLAGEEDRASDTQASMEDVECPIEMEDNFDGNLENLPNSNKNDEDDDTDEDENDGDQDLKIDMEMDNVSDEEAERQFDPDPLEEDNKTRPENFDSTMEGANKVDDNQLVAKEEQEGEFEGGVAYSGDQNIDNKCEEDDEQIYEVPELNANASDNDEQGEKEQGKEEEDEATRQDSTDADDDDEQLKSDDDLTEQDDQREEEDSDGGEENVEENSVVMEEKLFTQSGAQQSQFGSGAQVGADDEQQLNVEMDTGCMETDPQSRTADVQQRNSAVSSLPDRSEMGSSVPNRSGRHNLPTADVQTFAEPFLKRRKIEPAECEQRSVGDLSKNTLTNPAVALENSSSAVERSESTDADEGHEQANAFAHAADLDDDAMQIVDSADLNTALNKAELPDNEEMDFESADEGDKEEEEEADVVHDRIMTDGNAIIPQISAEIVHDDKINDPMDQEEQNLDAEHNPTDEQQNNAASSFHTDRTFFHCQTDDNISDVKDAILPVDVDSFATTDSWNGSVDQWKALVQESRLQAVELCESLRCLLEPTVASRLQGDYRTGKRLNLRKIIPYIASGFRKDKIWLRRTRKTKRDYQVVLAIDNSQSMELNNVKTMALQSLAMLNEAFYTLEIGHVGVCKFGTEPILLQPLTKTFDVHYGAKIIEQLNCNEQRTDIFKLLQCAASLFTPQPASSDRTDSGMPTKLMIILSDGRNVYSVGEQALKDAVRSVFSAGIFVIYIIVDNSSNANSVSNHRMVIVKPNGEVEFVSYIDRFCFPFHITLNRCDDLPKVISEALKQWIELVSEFSEEQCNAECDCNMLLSI</sequence>
<evidence type="ECO:0000256" key="11">
    <source>
        <dbReference type="SAM" id="Phobius"/>
    </source>
</evidence>
<dbReference type="FunFam" id="3.40.50.300:FF:001384">
    <property type="entry name" value="Midasin"/>
    <property type="match status" value="1"/>
</dbReference>
<dbReference type="SUPFAM" id="SSF52540">
    <property type="entry name" value="P-loop containing nucleoside triphosphate hydrolases"/>
    <property type="match status" value="6"/>
</dbReference>
<accession>A0A0V1C0X6</accession>
<dbReference type="EMBL" id="JYDH01000002">
    <property type="protein sequence ID" value="KRY42981.1"/>
    <property type="molecule type" value="Genomic_DNA"/>
</dbReference>
<feature type="compositionally biased region" description="Basic and acidic residues" evidence="10">
    <location>
        <begin position="4224"/>
        <end position="4236"/>
    </location>
</feature>
<gene>
    <name evidence="13" type="primary">MDN1</name>
    <name evidence="13" type="ORF">T01_8921</name>
</gene>
<dbReference type="InterPro" id="IPR002035">
    <property type="entry name" value="VWF_A"/>
</dbReference>
<feature type="compositionally biased region" description="Acidic residues" evidence="10">
    <location>
        <begin position="4515"/>
        <end position="4533"/>
    </location>
</feature>
<dbReference type="STRING" id="6334.A0A0V1C0X6"/>
<keyword evidence="14" id="KW-1185">Reference proteome</keyword>
<dbReference type="GO" id="GO:0030687">
    <property type="term" value="C:preribosome, large subunit precursor"/>
    <property type="evidence" value="ECO:0007669"/>
    <property type="project" value="TreeGrafter"/>
</dbReference>
<dbReference type="InterPro" id="IPR041190">
    <property type="entry name" value="Midasin_AAA_lid_5"/>
</dbReference>
<comment type="subcellular location">
    <subcellularLocation>
        <location evidence="1">Nucleus</location>
        <location evidence="1">Nucleolus</location>
    </subcellularLocation>
    <subcellularLocation>
        <location evidence="2">Nucleus</location>
        <location evidence="2">Nucleoplasm</location>
    </subcellularLocation>
</comment>
<dbReference type="InterPro" id="IPR040848">
    <property type="entry name" value="AAA_lid_7"/>
</dbReference>
<feature type="region of interest" description="Disordered" evidence="10">
    <location>
        <begin position="4150"/>
        <end position="4423"/>
    </location>
</feature>
<dbReference type="InParanoid" id="A0A0V1C0X6"/>